<dbReference type="GO" id="GO:0015562">
    <property type="term" value="F:efflux transmembrane transporter activity"/>
    <property type="evidence" value="ECO:0007669"/>
    <property type="project" value="InterPro"/>
</dbReference>
<protein>
    <submittedName>
        <fullName evidence="9">TolC family protein</fullName>
    </submittedName>
</protein>
<comment type="caution">
    <text evidence="9">The sequence shown here is derived from an EMBL/GenBank/DDBJ whole genome shotgun (WGS) entry which is preliminary data.</text>
</comment>
<evidence type="ECO:0000256" key="3">
    <source>
        <dbReference type="ARBA" id="ARBA00022448"/>
    </source>
</evidence>
<keyword evidence="7" id="KW-0998">Cell outer membrane</keyword>
<organism evidence="9 10">
    <name type="scientific">Roseicyclus persicicus</name>
    <dbReference type="NCBI Taxonomy" id="2650661"/>
    <lineage>
        <taxon>Bacteria</taxon>
        <taxon>Pseudomonadati</taxon>
        <taxon>Pseudomonadota</taxon>
        <taxon>Alphaproteobacteria</taxon>
        <taxon>Rhodobacterales</taxon>
        <taxon>Roseobacteraceae</taxon>
        <taxon>Roseicyclus</taxon>
    </lineage>
</organism>
<keyword evidence="6" id="KW-0472">Membrane</keyword>
<evidence type="ECO:0000256" key="5">
    <source>
        <dbReference type="ARBA" id="ARBA00022692"/>
    </source>
</evidence>
<dbReference type="InterPro" id="IPR003423">
    <property type="entry name" value="OMP_efflux"/>
</dbReference>
<dbReference type="Proteomes" id="UP000526408">
    <property type="component" value="Unassembled WGS sequence"/>
</dbReference>
<dbReference type="InterPro" id="IPR051906">
    <property type="entry name" value="TolC-like"/>
</dbReference>
<sequence length="461" mass="49325">MTSRIFRTGRGLVAALAVVAMTAGAAAADSLRQAMADAYRNSQLLEQNRYLLRLSDEGVTQAVAQLYPTLTFIAGTNRDLINDTTTSTARLVAEMVIYAGGGRTSARRGAEETVNAARQQLVALEAQVLLDAVTAYLEVWEAQQVVSVREANVRVLTQQLRAARDRFEVGEDTRTDVAQAEAQLATARSNLAAAQGTLEIAREIFNLAVGRYPNGLTGPGGLPNLPRSEAEAGQLSRQQHPAVLALQHEVAAAEFAVQEARAATRPNITLDFTATDTFQATNPFLEGESASVGLTLTQPIYRGGQLASIERQALAQVEAVRAALNRQTQLNLQAVGTAFARFQIATAQIQASDQRIRAAELAFEGVREEAALGARTTLDVLDAEQDLLEARISRIEAEADLYASAYGILSAAGLLTVGRLDLPVPEYDVEAYGAAFPGGVPRVLSPQGERLDSLLRSIGRD</sequence>
<name>A0A7X6GWC5_9RHOB</name>
<dbReference type="RefSeq" id="WP_168621963.1">
    <property type="nucleotide sequence ID" value="NZ_JAAZQQ010000001.1"/>
</dbReference>
<dbReference type="PANTHER" id="PTHR30026">
    <property type="entry name" value="OUTER MEMBRANE PROTEIN TOLC"/>
    <property type="match status" value="1"/>
</dbReference>
<evidence type="ECO:0000313" key="10">
    <source>
        <dbReference type="Proteomes" id="UP000526408"/>
    </source>
</evidence>
<dbReference type="Pfam" id="PF02321">
    <property type="entry name" value="OEP"/>
    <property type="match status" value="2"/>
</dbReference>
<keyword evidence="3" id="KW-0813">Transport</keyword>
<dbReference type="AlphaFoldDB" id="A0A7X6GWC5"/>
<dbReference type="SUPFAM" id="SSF56954">
    <property type="entry name" value="Outer membrane efflux proteins (OEP)"/>
    <property type="match status" value="1"/>
</dbReference>
<proteinExistence type="inferred from homology"/>
<evidence type="ECO:0000256" key="1">
    <source>
        <dbReference type="ARBA" id="ARBA00004442"/>
    </source>
</evidence>
<evidence type="ECO:0000256" key="6">
    <source>
        <dbReference type="ARBA" id="ARBA00023136"/>
    </source>
</evidence>
<dbReference type="GO" id="GO:0015288">
    <property type="term" value="F:porin activity"/>
    <property type="evidence" value="ECO:0007669"/>
    <property type="project" value="TreeGrafter"/>
</dbReference>
<dbReference type="Gene3D" id="1.20.1600.10">
    <property type="entry name" value="Outer membrane efflux proteins (OEP)"/>
    <property type="match status" value="1"/>
</dbReference>
<dbReference type="GO" id="GO:0009279">
    <property type="term" value="C:cell outer membrane"/>
    <property type="evidence" value="ECO:0007669"/>
    <property type="project" value="UniProtKB-SubCell"/>
</dbReference>
<gene>
    <name evidence="9" type="ORF">HCU73_03315</name>
</gene>
<keyword evidence="10" id="KW-1185">Reference proteome</keyword>
<dbReference type="GO" id="GO:1990281">
    <property type="term" value="C:efflux pump complex"/>
    <property type="evidence" value="ECO:0007669"/>
    <property type="project" value="TreeGrafter"/>
</dbReference>
<feature type="signal peptide" evidence="8">
    <location>
        <begin position="1"/>
        <end position="27"/>
    </location>
</feature>
<dbReference type="PANTHER" id="PTHR30026:SF22">
    <property type="entry name" value="OUTER MEMBRANE EFFLUX PROTEIN"/>
    <property type="match status" value="1"/>
</dbReference>
<evidence type="ECO:0000256" key="2">
    <source>
        <dbReference type="ARBA" id="ARBA00007613"/>
    </source>
</evidence>
<accession>A0A7X6GWC5</accession>
<keyword evidence="5" id="KW-0812">Transmembrane</keyword>
<evidence type="ECO:0000256" key="8">
    <source>
        <dbReference type="SAM" id="SignalP"/>
    </source>
</evidence>
<keyword evidence="8" id="KW-0732">Signal</keyword>
<feature type="chain" id="PRO_5030602941" evidence="8">
    <location>
        <begin position="28"/>
        <end position="461"/>
    </location>
</feature>
<comment type="subcellular location">
    <subcellularLocation>
        <location evidence="1">Cell outer membrane</location>
    </subcellularLocation>
</comment>
<evidence type="ECO:0000256" key="7">
    <source>
        <dbReference type="ARBA" id="ARBA00023237"/>
    </source>
</evidence>
<evidence type="ECO:0000256" key="4">
    <source>
        <dbReference type="ARBA" id="ARBA00022452"/>
    </source>
</evidence>
<reference evidence="9 10" key="1">
    <citation type="submission" date="2020-04" db="EMBL/GenBank/DDBJ databases">
        <authorList>
            <person name="Yoon J."/>
        </authorList>
    </citation>
    <scope>NUCLEOTIDE SEQUENCE [LARGE SCALE GENOMIC DNA]</scope>
    <source>
        <strain evidence="9 10">KMU-115</strain>
    </source>
</reference>
<comment type="similarity">
    <text evidence="2">Belongs to the outer membrane factor (OMF) (TC 1.B.17) family.</text>
</comment>
<evidence type="ECO:0000313" key="9">
    <source>
        <dbReference type="EMBL" id="NKX43607.1"/>
    </source>
</evidence>
<dbReference type="EMBL" id="JAAZQQ010000001">
    <property type="protein sequence ID" value="NKX43607.1"/>
    <property type="molecule type" value="Genomic_DNA"/>
</dbReference>
<keyword evidence="4" id="KW-1134">Transmembrane beta strand</keyword>